<keyword evidence="3" id="KW-1185">Reference proteome</keyword>
<evidence type="ECO:0000313" key="2">
    <source>
        <dbReference type="EMBL" id="GAA3595742.1"/>
    </source>
</evidence>
<gene>
    <name evidence="2" type="ORF">GCM10022419_093790</name>
</gene>
<comment type="caution">
    <text evidence="2">The sequence shown here is derived from an EMBL/GenBank/DDBJ whole genome shotgun (WGS) entry which is preliminary data.</text>
</comment>
<keyword evidence="1" id="KW-1133">Transmembrane helix</keyword>
<reference evidence="3" key="1">
    <citation type="journal article" date="2019" name="Int. J. Syst. Evol. Microbiol.">
        <title>The Global Catalogue of Microorganisms (GCM) 10K type strain sequencing project: providing services to taxonomists for standard genome sequencing and annotation.</title>
        <authorList>
            <consortium name="The Broad Institute Genomics Platform"/>
            <consortium name="The Broad Institute Genome Sequencing Center for Infectious Disease"/>
            <person name="Wu L."/>
            <person name="Ma J."/>
        </authorList>
    </citation>
    <scope>NUCLEOTIDE SEQUENCE [LARGE SCALE GENOMIC DNA]</scope>
    <source>
        <strain evidence="3">JCM 17326</strain>
    </source>
</reference>
<dbReference type="Proteomes" id="UP001500630">
    <property type="component" value="Unassembled WGS sequence"/>
</dbReference>
<accession>A0ABP6Z541</accession>
<dbReference type="EMBL" id="BAABDQ010000030">
    <property type="protein sequence ID" value="GAA3595742.1"/>
    <property type="molecule type" value="Genomic_DNA"/>
</dbReference>
<protein>
    <submittedName>
        <fullName evidence="2">Uncharacterized protein</fullName>
    </submittedName>
</protein>
<dbReference type="RefSeq" id="WP_345572481.1">
    <property type="nucleotide sequence ID" value="NZ_BAABDQ010000030.1"/>
</dbReference>
<proteinExistence type="predicted"/>
<keyword evidence="1" id="KW-0812">Transmembrane</keyword>
<sequence>MVAVVALLSSATLTVVGVLIMVGVIHGVNGAGEDLPTLLNVVCGIAGTLLWGLCTASQVDDLRKGVWPDLSPSSKGPVTIGAVEFDADDVDDDW</sequence>
<keyword evidence="1" id="KW-0472">Membrane</keyword>
<evidence type="ECO:0000256" key="1">
    <source>
        <dbReference type="SAM" id="Phobius"/>
    </source>
</evidence>
<evidence type="ECO:0000313" key="3">
    <source>
        <dbReference type="Proteomes" id="UP001500630"/>
    </source>
</evidence>
<organism evidence="2 3">
    <name type="scientific">Nonomuraea rosea</name>
    <dbReference type="NCBI Taxonomy" id="638574"/>
    <lineage>
        <taxon>Bacteria</taxon>
        <taxon>Bacillati</taxon>
        <taxon>Actinomycetota</taxon>
        <taxon>Actinomycetes</taxon>
        <taxon>Streptosporangiales</taxon>
        <taxon>Streptosporangiaceae</taxon>
        <taxon>Nonomuraea</taxon>
    </lineage>
</organism>
<name>A0ABP6Z541_9ACTN</name>
<feature type="transmembrane region" description="Helical" evidence="1">
    <location>
        <begin position="37"/>
        <end position="54"/>
    </location>
</feature>